<feature type="region of interest" description="Disordered" evidence="1">
    <location>
        <begin position="99"/>
        <end position="127"/>
    </location>
</feature>
<evidence type="ECO:0000313" key="4">
    <source>
        <dbReference type="Proteomes" id="UP000295375"/>
    </source>
</evidence>
<gene>
    <name evidence="3" type="ORF">EV696_101150</name>
</gene>
<protein>
    <submittedName>
        <fullName evidence="3">Flagellar hook-length control protein FliK</fullName>
    </submittedName>
</protein>
<dbReference type="InterPro" id="IPR021136">
    <property type="entry name" value="Flagellar_hook_control-like_C"/>
</dbReference>
<feature type="compositionally biased region" description="Low complexity" evidence="1">
    <location>
        <begin position="334"/>
        <end position="346"/>
    </location>
</feature>
<keyword evidence="4" id="KW-1185">Reference proteome</keyword>
<keyword evidence="3" id="KW-0282">Flagellum</keyword>
<feature type="region of interest" description="Disordered" evidence="1">
    <location>
        <begin position="334"/>
        <end position="364"/>
    </location>
</feature>
<dbReference type="EMBL" id="SNYM01000001">
    <property type="protein sequence ID" value="TDQ51180.1"/>
    <property type="molecule type" value="Genomic_DNA"/>
</dbReference>
<dbReference type="InterPro" id="IPR038610">
    <property type="entry name" value="FliK-like_C_sf"/>
</dbReference>
<evidence type="ECO:0000259" key="2">
    <source>
        <dbReference type="Pfam" id="PF02120"/>
    </source>
</evidence>
<dbReference type="Pfam" id="PF02120">
    <property type="entry name" value="Flg_hook"/>
    <property type="match status" value="1"/>
</dbReference>
<accession>A0A4R6UV21</accession>
<keyword evidence="3" id="KW-0966">Cell projection</keyword>
<dbReference type="AlphaFoldDB" id="A0A4R6UV21"/>
<proteinExistence type="predicted"/>
<dbReference type="Proteomes" id="UP000295375">
    <property type="component" value="Unassembled WGS sequence"/>
</dbReference>
<feature type="domain" description="Flagellar hook-length control protein-like C-terminal" evidence="2">
    <location>
        <begin position="428"/>
        <end position="495"/>
    </location>
</feature>
<keyword evidence="3" id="KW-0969">Cilium</keyword>
<dbReference type="RefSeq" id="WP_157591448.1">
    <property type="nucleotide sequence ID" value="NZ_CP037953.1"/>
</dbReference>
<organism evidence="3 4">
    <name type="scientific">Permianibacter aggregans</name>
    <dbReference type="NCBI Taxonomy" id="1510150"/>
    <lineage>
        <taxon>Bacteria</taxon>
        <taxon>Pseudomonadati</taxon>
        <taxon>Pseudomonadota</taxon>
        <taxon>Gammaproteobacteria</taxon>
        <taxon>Pseudomonadales</taxon>
        <taxon>Pseudomonadaceae</taxon>
        <taxon>Permianibacter</taxon>
    </lineage>
</organism>
<comment type="caution">
    <text evidence="3">The sequence shown here is derived from an EMBL/GenBank/DDBJ whole genome shotgun (WGS) entry which is preliminary data.</text>
</comment>
<reference evidence="3 4" key="1">
    <citation type="submission" date="2019-03" db="EMBL/GenBank/DDBJ databases">
        <title>Genomic Encyclopedia of Type Strains, Phase IV (KMG-IV): sequencing the most valuable type-strain genomes for metagenomic binning, comparative biology and taxonomic classification.</title>
        <authorList>
            <person name="Goeker M."/>
        </authorList>
    </citation>
    <scope>NUCLEOTIDE SEQUENCE [LARGE SCALE GENOMIC DNA]</scope>
    <source>
        <strain evidence="3 4">DSM 103792</strain>
    </source>
</reference>
<feature type="compositionally biased region" description="Low complexity" evidence="1">
    <location>
        <begin position="99"/>
        <end position="126"/>
    </location>
</feature>
<sequence>MLPNTPPVSLTVSDWSALNPRLTQAVTQAWQVGTVLQVSVNRQSAEHVWLKTPEGTLKLPIAKPLPFANGEALKLTVEQLQPALKLRLAPLLAATVASKPPATTPAPVTSPASTPSQAPATPTPSSLVSAATKLADALLPQALAQRPAVTEAVQQSLASKPAIARSTLPLNLPAGLPRPLLTELPLPIRPAVQALSSLAPSLLTPPPSRSPLLNQLQQLLPLLSRPTGSPAPVETDHEQVLANHPINRLLAQMPKPEQLADNDRAMRWLRHHLLASVERPASPATNTPTASAQTRPGSYTELLTTVIRLLLNAPTTTSPGSSLTLEALLPAQTQAQTSSATARPAPQTVETDAARPELTRALPTPELVRELADDLAQLLGRQQLSWAHNTRADVATTGLYAELPVQQGKSLDLIELVVREEPSEQTDEQGKAHHVVRLRFDFPELGVMQFLLDLRGEELSLQFYSERESTEQLFNEHLTVLEHSLTGESIRLNQIGTHRVGHIPSLAPVLAEGFHLHV</sequence>
<dbReference type="Gene3D" id="3.30.750.140">
    <property type="match status" value="1"/>
</dbReference>
<evidence type="ECO:0000256" key="1">
    <source>
        <dbReference type="SAM" id="MobiDB-lite"/>
    </source>
</evidence>
<name>A0A4R6UV21_9GAMM</name>
<evidence type="ECO:0000313" key="3">
    <source>
        <dbReference type="EMBL" id="TDQ51180.1"/>
    </source>
</evidence>